<dbReference type="NCBIfam" id="TIGR02937">
    <property type="entry name" value="sigma70-ECF"/>
    <property type="match status" value="1"/>
</dbReference>
<dbReference type="Gene3D" id="1.10.1740.10">
    <property type="match status" value="1"/>
</dbReference>
<feature type="domain" description="RNA polymerase sigma factor 70 region 4 type 2" evidence="6">
    <location>
        <begin position="120"/>
        <end position="172"/>
    </location>
</feature>
<dbReference type="GO" id="GO:0003677">
    <property type="term" value="F:DNA binding"/>
    <property type="evidence" value="ECO:0007669"/>
    <property type="project" value="InterPro"/>
</dbReference>
<organism evidence="7 8">
    <name type="scientific">Virgibacillus phasianinus</name>
    <dbReference type="NCBI Taxonomy" id="2017483"/>
    <lineage>
        <taxon>Bacteria</taxon>
        <taxon>Bacillati</taxon>
        <taxon>Bacillota</taxon>
        <taxon>Bacilli</taxon>
        <taxon>Bacillales</taxon>
        <taxon>Bacillaceae</taxon>
        <taxon>Virgibacillus</taxon>
    </lineage>
</organism>
<dbReference type="InterPro" id="IPR013325">
    <property type="entry name" value="RNA_pol_sigma_r2"/>
</dbReference>
<feature type="domain" description="RNA polymerase sigma-70 region 2" evidence="5">
    <location>
        <begin position="23"/>
        <end position="90"/>
    </location>
</feature>
<dbReference type="Pfam" id="PF08281">
    <property type="entry name" value="Sigma70_r4_2"/>
    <property type="match status" value="1"/>
</dbReference>
<dbReference type="GO" id="GO:0006352">
    <property type="term" value="P:DNA-templated transcription initiation"/>
    <property type="evidence" value="ECO:0007669"/>
    <property type="project" value="InterPro"/>
</dbReference>
<dbReference type="Pfam" id="PF04542">
    <property type="entry name" value="Sigma70_r2"/>
    <property type="match status" value="1"/>
</dbReference>
<evidence type="ECO:0000256" key="3">
    <source>
        <dbReference type="ARBA" id="ARBA00023082"/>
    </source>
</evidence>
<keyword evidence="3" id="KW-0731">Sigma factor</keyword>
<reference evidence="7 8" key="1">
    <citation type="submission" date="2017-07" db="EMBL/GenBank/DDBJ databases">
        <title>Virgibacillus sp. LM2416.</title>
        <authorList>
            <person name="Tak E.J."/>
            <person name="Bae J.-W."/>
        </authorList>
    </citation>
    <scope>NUCLEOTIDE SEQUENCE [LARGE SCALE GENOMIC DNA]</scope>
    <source>
        <strain evidence="7 8">LM2416</strain>
    </source>
</reference>
<keyword evidence="2" id="KW-0805">Transcription regulation</keyword>
<proteinExistence type="inferred from homology"/>
<protein>
    <submittedName>
        <fullName evidence="7">RNA polymerase subunit sigma-70</fullName>
    </submittedName>
</protein>
<dbReference type="SUPFAM" id="SSF88946">
    <property type="entry name" value="Sigma2 domain of RNA polymerase sigma factors"/>
    <property type="match status" value="1"/>
</dbReference>
<dbReference type="CDD" id="cd06171">
    <property type="entry name" value="Sigma70_r4"/>
    <property type="match status" value="1"/>
</dbReference>
<dbReference type="GO" id="GO:0016987">
    <property type="term" value="F:sigma factor activity"/>
    <property type="evidence" value="ECO:0007669"/>
    <property type="project" value="UniProtKB-KW"/>
</dbReference>
<dbReference type="SUPFAM" id="SSF88659">
    <property type="entry name" value="Sigma3 and sigma4 domains of RNA polymerase sigma factors"/>
    <property type="match status" value="1"/>
</dbReference>
<dbReference type="RefSeq" id="WP_089060558.1">
    <property type="nucleotide sequence ID" value="NZ_CP022315.1"/>
</dbReference>
<dbReference type="InterPro" id="IPR039425">
    <property type="entry name" value="RNA_pol_sigma-70-like"/>
</dbReference>
<dbReference type="InterPro" id="IPR036388">
    <property type="entry name" value="WH-like_DNA-bd_sf"/>
</dbReference>
<gene>
    <name evidence="7" type="ORF">CFK37_03335</name>
</gene>
<dbReference type="InterPro" id="IPR013249">
    <property type="entry name" value="RNA_pol_sigma70_r4_t2"/>
</dbReference>
<evidence type="ECO:0000259" key="5">
    <source>
        <dbReference type="Pfam" id="PF04542"/>
    </source>
</evidence>
<keyword evidence="8" id="KW-1185">Reference proteome</keyword>
<comment type="similarity">
    <text evidence="1">Belongs to the sigma-70 factor family. ECF subfamily.</text>
</comment>
<keyword evidence="4" id="KW-0804">Transcription</keyword>
<evidence type="ECO:0000256" key="4">
    <source>
        <dbReference type="ARBA" id="ARBA00023163"/>
    </source>
</evidence>
<dbReference type="InterPro" id="IPR013324">
    <property type="entry name" value="RNA_pol_sigma_r3/r4-like"/>
</dbReference>
<dbReference type="PANTHER" id="PTHR43133:SF62">
    <property type="entry name" value="RNA POLYMERASE SIGMA FACTOR SIGZ"/>
    <property type="match status" value="1"/>
</dbReference>
<evidence type="ECO:0000313" key="8">
    <source>
        <dbReference type="Proteomes" id="UP000198312"/>
    </source>
</evidence>
<evidence type="ECO:0000313" key="7">
    <source>
        <dbReference type="EMBL" id="ASK61280.1"/>
    </source>
</evidence>
<dbReference type="PANTHER" id="PTHR43133">
    <property type="entry name" value="RNA POLYMERASE ECF-TYPE SIGMA FACTO"/>
    <property type="match status" value="1"/>
</dbReference>
<dbReference type="Gene3D" id="1.10.10.10">
    <property type="entry name" value="Winged helix-like DNA-binding domain superfamily/Winged helix DNA-binding domain"/>
    <property type="match status" value="1"/>
</dbReference>
<dbReference type="AlphaFoldDB" id="A0A220TZR7"/>
<accession>A0A220TZR7</accession>
<dbReference type="OrthoDB" id="9784272at2"/>
<dbReference type="EMBL" id="CP022315">
    <property type="protein sequence ID" value="ASK61280.1"/>
    <property type="molecule type" value="Genomic_DNA"/>
</dbReference>
<evidence type="ECO:0000259" key="6">
    <source>
        <dbReference type="Pfam" id="PF08281"/>
    </source>
</evidence>
<name>A0A220TZR7_9BACI</name>
<evidence type="ECO:0000256" key="2">
    <source>
        <dbReference type="ARBA" id="ARBA00023015"/>
    </source>
</evidence>
<dbReference type="KEGG" id="vil:CFK37_03335"/>
<dbReference type="InterPro" id="IPR007627">
    <property type="entry name" value="RNA_pol_sigma70_r2"/>
</dbReference>
<evidence type="ECO:0000256" key="1">
    <source>
        <dbReference type="ARBA" id="ARBA00010641"/>
    </source>
</evidence>
<dbReference type="InterPro" id="IPR014284">
    <property type="entry name" value="RNA_pol_sigma-70_dom"/>
</dbReference>
<dbReference type="Proteomes" id="UP000198312">
    <property type="component" value="Chromosome"/>
</dbReference>
<sequence length="188" mass="22132">MREHDVELFNRAQAQDEHALELLYDRYEKLLFSFSFRMTKNKFLAEEVVQDVFTKIWSRQRNFDESKGKFSSWLLTVTRNATIDMLRKKKETPYELDERDALHDLGPSTEEQIEWKERSEQVREAVGQLTGDQQEIIELFYFKGMSQSKIAESCEIPLGTVKGRVRLALKHLRNKLSQVNERGGQDDV</sequence>